<accession>A0A061DC93</accession>
<evidence type="ECO:0000313" key="7">
    <source>
        <dbReference type="EMBL" id="CDR97667.1"/>
    </source>
</evidence>
<dbReference type="OrthoDB" id="328333at2759"/>
<dbReference type="AlphaFoldDB" id="A0A061DC93"/>
<dbReference type="OMA" id="KRYLTHN"/>
<organism evidence="7 8">
    <name type="scientific">Babesia bigemina</name>
    <dbReference type="NCBI Taxonomy" id="5866"/>
    <lineage>
        <taxon>Eukaryota</taxon>
        <taxon>Sar</taxon>
        <taxon>Alveolata</taxon>
        <taxon>Apicomplexa</taxon>
        <taxon>Aconoidasida</taxon>
        <taxon>Piroplasmida</taxon>
        <taxon>Babesiidae</taxon>
        <taxon>Babesia</taxon>
    </lineage>
</organism>
<evidence type="ECO:0000259" key="6">
    <source>
        <dbReference type="Pfam" id="PF18263"/>
    </source>
</evidence>
<reference evidence="8" key="1">
    <citation type="journal article" date="2014" name="Nucleic Acids Res.">
        <title>The evolutionary dynamics of variant antigen genes in Babesia reveal a history of genomic innovation underlying host-parasite interaction.</title>
        <authorList>
            <person name="Jackson A.P."/>
            <person name="Otto T.D."/>
            <person name="Darby A."/>
            <person name="Ramaprasad A."/>
            <person name="Xia D."/>
            <person name="Echaide I.E."/>
            <person name="Farber M."/>
            <person name="Gahlot S."/>
            <person name="Gamble J."/>
            <person name="Gupta D."/>
            <person name="Gupta Y."/>
            <person name="Jackson L."/>
            <person name="Malandrin L."/>
            <person name="Malas T.B."/>
            <person name="Moussa E."/>
            <person name="Nair M."/>
            <person name="Reid A.J."/>
            <person name="Sanders M."/>
            <person name="Sharma J."/>
            <person name="Tracey A."/>
            <person name="Quail M.A."/>
            <person name="Weir W."/>
            <person name="Wastling J.M."/>
            <person name="Hall N."/>
            <person name="Willadsen P."/>
            <person name="Lingelbach K."/>
            <person name="Shiels B."/>
            <person name="Tait A."/>
            <person name="Berriman M."/>
            <person name="Allred D.R."/>
            <person name="Pain A."/>
        </authorList>
    </citation>
    <scope>NUCLEOTIDE SEQUENCE [LARGE SCALE GENOMIC DNA]</scope>
    <source>
        <strain evidence="8">Bond</strain>
    </source>
</reference>
<evidence type="ECO:0000256" key="5">
    <source>
        <dbReference type="ARBA" id="ARBA00023242"/>
    </source>
</evidence>
<keyword evidence="5" id="KW-0539">Nucleus</keyword>
<comment type="similarity">
    <text evidence="2">Belongs to the MCM family.</text>
</comment>
<gene>
    <name evidence="7" type="ORF">BBBOND_0401590</name>
</gene>
<proteinExistence type="inferred from homology"/>
<keyword evidence="8" id="KW-1185">Reference proteome</keyword>
<dbReference type="GO" id="GO:0004386">
    <property type="term" value="F:helicase activity"/>
    <property type="evidence" value="ECO:0007669"/>
    <property type="project" value="UniProtKB-KW"/>
</dbReference>
<keyword evidence="4" id="KW-0347">Helicase</keyword>
<keyword evidence="4" id="KW-0547">Nucleotide-binding</keyword>
<sequence length="118" mass="13946">MSQINVASNFAVDFDAYVHFAYYVGKYLMRHCSNETCDERKVVNWYLDHFRGLLCQTQSSASKLQLVYGKLINNLIRDECLLIAEETSERRTIKKHPSFFVWAWRSQAKSHEYNMLNL</sequence>
<keyword evidence="3" id="KW-0235">DNA replication</keyword>
<dbReference type="Proteomes" id="UP000033188">
    <property type="component" value="Chromosome 4"/>
</dbReference>
<evidence type="ECO:0000313" key="8">
    <source>
        <dbReference type="Proteomes" id="UP000033188"/>
    </source>
</evidence>
<evidence type="ECO:0000256" key="3">
    <source>
        <dbReference type="ARBA" id="ARBA00022705"/>
    </source>
</evidence>
<dbReference type="Gene3D" id="1.20.58.870">
    <property type="match status" value="1"/>
</dbReference>
<dbReference type="Pfam" id="PF18263">
    <property type="entry name" value="WHD_MCM6"/>
    <property type="match status" value="1"/>
</dbReference>
<keyword evidence="4" id="KW-0067">ATP-binding</keyword>
<name>A0A061DC93_BABBI</name>
<evidence type="ECO:0000256" key="2">
    <source>
        <dbReference type="ARBA" id="ARBA00008010"/>
    </source>
</evidence>
<comment type="subcellular location">
    <subcellularLocation>
        <location evidence="1">Nucleus</location>
    </subcellularLocation>
</comment>
<dbReference type="EMBL" id="LK391710">
    <property type="protein sequence ID" value="CDR97667.1"/>
    <property type="molecule type" value="Genomic_DNA"/>
</dbReference>
<protein>
    <recommendedName>
        <fullName evidence="6">Mcm6 C-terminal winged-helix domain-containing protein</fullName>
    </recommendedName>
</protein>
<keyword evidence="4" id="KW-0378">Hydrolase</keyword>
<dbReference type="GO" id="GO:0005634">
    <property type="term" value="C:nucleus"/>
    <property type="evidence" value="ECO:0007669"/>
    <property type="project" value="UniProtKB-SubCell"/>
</dbReference>
<dbReference type="GeneID" id="24566208"/>
<dbReference type="VEuPathDB" id="PiroplasmaDB:BBBOND_0401590"/>
<evidence type="ECO:0000256" key="4">
    <source>
        <dbReference type="ARBA" id="ARBA00022806"/>
    </source>
</evidence>
<feature type="domain" description="Mcm6 C-terminal winged-helix" evidence="6">
    <location>
        <begin position="10"/>
        <end position="91"/>
    </location>
</feature>
<dbReference type="KEGG" id="bbig:BBBOND_0401590"/>
<evidence type="ECO:0000256" key="1">
    <source>
        <dbReference type="ARBA" id="ARBA00004123"/>
    </source>
</evidence>
<dbReference type="InterPro" id="IPR041024">
    <property type="entry name" value="Mcm6_C"/>
</dbReference>
<dbReference type="RefSeq" id="XP_012769853.1">
    <property type="nucleotide sequence ID" value="XM_012914399.1"/>
</dbReference>
<dbReference type="GO" id="GO:0006260">
    <property type="term" value="P:DNA replication"/>
    <property type="evidence" value="ECO:0007669"/>
    <property type="project" value="UniProtKB-KW"/>
</dbReference>